<feature type="transmembrane region" description="Helical" evidence="1">
    <location>
        <begin position="12"/>
        <end position="32"/>
    </location>
</feature>
<evidence type="ECO:0000313" key="2">
    <source>
        <dbReference type="EMBL" id="QGS51445.1"/>
    </source>
</evidence>
<feature type="transmembrane region" description="Helical" evidence="1">
    <location>
        <begin position="48"/>
        <end position="66"/>
    </location>
</feature>
<keyword evidence="1" id="KW-0472">Membrane</keyword>
<dbReference type="AlphaFoldDB" id="A0A6I6C968"/>
<dbReference type="EMBL" id="CP046276">
    <property type="protein sequence ID" value="QGS51445.1"/>
    <property type="molecule type" value="Genomic_DNA"/>
</dbReference>
<gene>
    <name evidence="2" type="ORF">STABA_v1c00780</name>
</gene>
<accession>A0A6I6C968</accession>
<sequence>MEKLKKEQNRQLFCWIFNLFMMVFFLLYFFTFDLKFLIENKKLSNFNYLWYLFILFFYFFLNFKLLKDKAEIENFIKIYDDLNL</sequence>
<organism evidence="2 3">
    <name type="scientific">Spiroplasma tabanidicola</name>
    <dbReference type="NCBI Taxonomy" id="324079"/>
    <lineage>
        <taxon>Bacteria</taxon>
        <taxon>Bacillati</taxon>
        <taxon>Mycoplasmatota</taxon>
        <taxon>Mollicutes</taxon>
        <taxon>Entomoplasmatales</taxon>
        <taxon>Spiroplasmataceae</taxon>
        <taxon>Spiroplasma</taxon>
    </lineage>
</organism>
<keyword evidence="1" id="KW-0812">Transmembrane</keyword>
<dbReference type="KEGG" id="stab:STABA_v1c00780"/>
<dbReference type="Proteomes" id="UP000424468">
    <property type="component" value="Chromosome"/>
</dbReference>
<protein>
    <submittedName>
        <fullName evidence="2">Uncharacterized protein</fullName>
    </submittedName>
</protein>
<keyword evidence="3" id="KW-1185">Reference proteome</keyword>
<name>A0A6I6C968_9MOLU</name>
<reference evidence="2 3" key="1">
    <citation type="submission" date="2019-11" db="EMBL/GenBank/DDBJ databases">
        <title>Complete genome sequence of Spiroplasma tabanidicola TAUS-1 (DSM 22603).</title>
        <authorList>
            <person name="Huang C.-T."/>
            <person name="Lin Y.-C."/>
            <person name="Kuo C.-H."/>
        </authorList>
    </citation>
    <scope>NUCLEOTIDE SEQUENCE [LARGE SCALE GENOMIC DNA]</scope>
    <source>
        <strain evidence="2 3">TAUS-1</strain>
    </source>
</reference>
<proteinExistence type="predicted"/>
<keyword evidence="1" id="KW-1133">Transmembrane helix</keyword>
<evidence type="ECO:0000313" key="3">
    <source>
        <dbReference type="Proteomes" id="UP000424468"/>
    </source>
</evidence>
<evidence type="ECO:0000256" key="1">
    <source>
        <dbReference type="SAM" id="Phobius"/>
    </source>
</evidence>
<dbReference type="RefSeq" id="WP_156005411.1">
    <property type="nucleotide sequence ID" value="NZ_CP046276.1"/>
</dbReference>